<name>A0ABS9YR16_9ACTN</name>
<sequence length="142" mass="15030">MRHTVTRAAVAVLLSTLTATACGSSNSGTGGSKPATTGTPSPTTRAEREGQYILASQDIPFTSRRPSNDELLAYPPKWCAALDDGHSVEWMFSGGGGDLYPIGLDWGTKEANADRLLIAGVKAYCPKYMDAVTAELRETGAY</sequence>
<accession>A0ABS9YR16</accession>
<protein>
    <recommendedName>
        <fullName evidence="5">DUF732 domain-containing protein</fullName>
    </recommendedName>
</protein>
<organism evidence="3 4">
    <name type="scientific">Streptomyces cylindrosporus</name>
    <dbReference type="NCBI Taxonomy" id="2927583"/>
    <lineage>
        <taxon>Bacteria</taxon>
        <taxon>Bacillati</taxon>
        <taxon>Actinomycetota</taxon>
        <taxon>Actinomycetes</taxon>
        <taxon>Kitasatosporales</taxon>
        <taxon>Streptomycetaceae</taxon>
        <taxon>Streptomyces</taxon>
    </lineage>
</organism>
<comment type="caution">
    <text evidence="3">The sequence shown here is derived from an EMBL/GenBank/DDBJ whole genome shotgun (WGS) entry which is preliminary data.</text>
</comment>
<evidence type="ECO:0000256" key="2">
    <source>
        <dbReference type="SAM" id="SignalP"/>
    </source>
</evidence>
<reference evidence="3" key="1">
    <citation type="submission" date="2022-03" db="EMBL/GenBank/DDBJ databases">
        <title>Streptomyces 7R015 and 7R016 isolated from Barleria lupulina in Thailand.</title>
        <authorList>
            <person name="Kanchanasin P."/>
            <person name="Phongsopitanun W."/>
            <person name="Tanasupawat S."/>
        </authorList>
    </citation>
    <scope>NUCLEOTIDE SEQUENCE</scope>
    <source>
        <strain evidence="3">7R015</strain>
    </source>
</reference>
<dbReference type="PROSITE" id="PS51257">
    <property type="entry name" value="PROKAR_LIPOPROTEIN"/>
    <property type="match status" value="1"/>
</dbReference>
<gene>
    <name evidence="3" type="ORF">MQP27_49510</name>
</gene>
<evidence type="ECO:0000256" key="1">
    <source>
        <dbReference type="SAM" id="MobiDB-lite"/>
    </source>
</evidence>
<dbReference type="Proteomes" id="UP001165269">
    <property type="component" value="Unassembled WGS sequence"/>
</dbReference>
<evidence type="ECO:0008006" key="5">
    <source>
        <dbReference type="Google" id="ProtNLM"/>
    </source>
</evidence>
<feature type="chain" id="PRO_5046152435" description="DUF732 domain-containing protein" evidence="2">
    <location>
        <begin position="22"/>
        <end position="142"/>
    </location>
</feature>
<dbReference type="EMBL" id="JALDAY010000024">
    <property type="protein sequence ID" value="MCI3279130.1"/>
    <property type="molecule type" value="Genomic_DNA"/>
</dbReference>
<evidence type="ECO:0000313" key="4">
    <source>
        <dbReference type="Proteomes" id="UP001165269"/>
    </source>
</evidence>
<feature type="region of interest" description="Disordered" evidence="1">
    <location>
        <begin position="23"/>
        <end position="50"/>
    </location>
</feature>
<keyword evidence="4" id="KW-1185">Reference proteome</keyword>
<proteinExistence type="predicted"/>
<dbReference type="RefSeq" id="WP_242778781.1">
    <property type="nucleotide sequence ID" value="NZ_JALDAY010000024.1"/>
</dbReference>
<keyword evidence="2" id="KW-0732">Signal</keyword>
<evidence type="ECO:0000313" key="3">
    <source>
        <dbReference type="EMBL" id="MCI3279130.1"/>
    </source>
</evidence>
<feature type="signal peptide" evidence="2">
    <location>
        <begin position="1"/>
        <end position="21"/>
    </location>
</feature>
<feature type="compositionally biased region" description="Polar residues" evidence="1">
    <location>
        <begin position="34"/>
        <end position="44"/>
    </location>
</feature>